<evidence type="ECO:0000256" key="3">
    <source>
        <dbReference type="ARBA" id="ARBA00022475"/>
    </source>
</evidence>
<evidence type="ECO:0000256" key="4">
    <source>
        <dbReference type="ARBA" id="ARBA00022516"/>
    </source>
</evidence>
<evidence type="ECO:0000256" key="10">
    <source>
        <dbReference type="ARBA" id="ARBA00023264"/>
    </source>
</evidence>
<dbReference type="EMBL" id="LAZR01064095">
    <property type="protein sequence ID" value="KKK58206.1"/>
    <property type="molecule type" value="Genomic_DNA"/>
</dbReference>
<comment type="caution">
    <text evidence="16">The sequence shown here is derived from an EMBL/GenBank/DDBJ whole genome shotgun (WGS) entry which is preliminary data.</text>
</comment>
<evidence type="ECO:0000256" key="13">
    <source>
        <dbReference type="ARBA" id="ARBA00037183"/>
    </source>
</evidence>
<keyword evidence="14" id="KW-1133">Transmembrane helix</keyword>
<evidence type="ECO:0000313" key="16">
    <source>
        <dbReference type="EMBL" id="KKK58206.1"/>
    </source>
</evidence>
<evidence type="ECO:0000256" key="7">
    <source>
        <dbReference type="ARBA" id="ARBA00023098"/>
    </source>
</evidence>
<keyword evidence="9" id="KW-0594">Phospholipid biosynthesis</keyword>
<evidence type="ECO:0000256" key="1">
    <source>
        <dbReference type="ARBA" id="ARBA00004417"/>
    </source>
</evidence>
<keyword evidence="10" id="KW-1208">Phospholipid metabolism</keyword>
<dbReference type="NCBIfam" id="TIGR00530">
    <property type="entry name" value="AGP_acyltrn"/>
    <property type="match status" value="1"/>
</dbReference>
<dbReference type="CDD" id="cd07989">
    <property type="entry name" value="LPLAT_AGPAT-like"/>
    <property type="match status" value="1"/>
</dbReference>
<evidence type="ECO:0000256" key="12">
    <source>
        <dbReference type="ARBA" id="ARBA00025707"/>
    </source>
</evidence>
<keyword evidence="7" id="KW-0443">Lipid metabolism</keyword>
<dbReference type="Pfam" id="PF01553">
    <property type="entry name" value="Acyltransferase"/>
    <property type="match status" value="1"/>
</dbReference>
<keyword evidence="5" id="KW-0997">Cell inner membrane</keyword>
<comment type="pathway">
    <text evidence="12">Phospholipid metabolism.</text>
</comment>
<keyword evidence="11" id="KW-0012">Acyltransferase</keyword>
<gene>
    <name evidence="16" type="ORF">LCGC14_3046760</name>
</gene>
<comment type="subcellular location">
    <subcellularLocation>
        <location evidence="1">Cell inner membrane</location>
        <topology evidence="1">Peripheral membrane protein</topology>
    </subcellularLocation>
</comment>
<dbReference type="SMART" id="SM00563">
    <property type="entry name" value="PlsC"/>
    <property type="match status" value="1"/>
</dbReference>
<feature type="transmembrane region" description="Helical" evidence="14">
    <location>
        <begin position="38"/>
        <end position="61"/>
    </location>
</feature>
<keyword evidence="8 14" id="KW-0472">Membrane</keyword>
<dbReference type="InterPro" id="IPR004552">
    <property type="entry name" value="AGP_acyltrans"/>
</dbReference>
<keyword evidence="6" id="KW-0808">Transferase</keyword>
<proteinExistence type="inferred from homology"/>
<dbReference type="GO" id="GO:0003841">
    <property type="term" value="F:1-acylglycerol-3-phosphate O-acyltransferase activity"/>
    <property type="evidence" value="ECO:0007669"/>
    <property type="project" value="InterPro"/>
</dbReference>
<evidence type="ECO:0000256" key="6">
    <source>
        <dbReference type="ARBA" id="ARBA00022679"/>
    </source>
</evidence>
<dbReference type="PANTHER" id="PTHR10434:SF59">
    <property type="entry name" value="1-ACYL-SN-GLYCEROL-3-PHOSPHATE ACYLTRANSFERASE"/>
    <property type="match status" value="1"/>
</dbReference>
<dbReference type="PANTHER" id="PTHR10434">
    <property type="entry name" value="1-ACYL-SN-GLYCEROL-3-PHOSPHATE ACYLTRANSFERASE"/>
    <property type="match status" value="1"/>
</dbReference>
<protein>
    <recommendedName>
        <fullName evidence="15">Phospholipid/glycerol acyltransferase domain-containing protein</fullName>
    </recommendedName>
</protein>
<dbReference type="GO" id="GO:0006654">
    <property type="term" value="P:phosphatidic acid biosynthetic process"/>
    <property type="evidence" value="ECO:0007669"/>
    <property type="project" value="TreeGrafter"/>
</dbReference>
<comment type="similarity">
    <text evidence="2">Belongs to the 1-acyl-sn-glycerol-3-phosphate acyltransferase family.</text>
</comment>
<dbReference type="AlphaFoldDB" id="A0A0F8ZDU2"/>
<comment type="function">
    <text evidence="13">Converts lysophosphatidic acid (LPA) into phosphatidic acid by incorporating acyl moiety at the 2 position.</text>
</comment>
<evidence type="ECO:0000256" key="5">
    <source>
        <dbReference type="ARBA" id="ARBA00022519"/>
    </source>
</evidence>
<accession>A0A0F8ZDU2</accession>
<keyword evidence="3" id="KW-1003">Cell membrane</keyword>
<name>A0A0F8ZDU2_9ZZZZ</name>
<keyword evidence="4" id="KW-0444">Lipid biosynthesis</keyword>
<evidence type="ECO:0000256" key="14">
    <source>
        <dbReference type="SAM" id="Phobius"/>
    </source>
</evidence>
<dbReference type="SUPFAM" id="SSF69593">
    <property type="entry name" value="Glycerol-3-phosphate (1)-acyltransferase"/>
    <property type="match status" value="1"/>
</dbReference>
<dbReference type="GO" id="GO:0005886">
    <property type="term" value="C:plasma membrane"/>
    <property type="evidence" value="ECO:0007669"/>
    <property type="project" value="UniProtKB-SubCell"/>
</dbReference>
<keyword evidence="14" id="KW-0812">Transmembrane</keyword>
<evidence type="ECO:0000256" key="11">
    <source>
        <dbReference type="ARBA" id="ARBA00023315"/>
    </source>
</evidence>
<evidence type="ECO:0000256" key="8">
    <source>
        <dbReference type="ARBA" id="ARBA00023136"/>
    </source>
</evidence>
<organism evidence="16">
    <name type="scientific">marine sediment metagenome</name>
    <dbReference type="NCBI Taxonomy" id="412755"/>
    <lineage>
        <taxon>unclassified sequences</taxon>
        <taxon>metagenomes</taxon>
        <taxon>ecological metagenomes</taxon>
    </lineage>
</organism>
<feature type="domain" description="Phospholipid/glycerol acyltransferase" evidence="15">
    <location>
        <begin position="70"/>
        <end position="184"/>
    </location>
</feature>
<feature type="transmembrane region" description="Helical" evidence="14">
    <location>
        <begin position="6"/>
        <end position="26"/>
    </location>
</feature>
<evidence type="ECO:0000259" key="15">
    <source>
        <dbReference type="SMART" id="SM00563"/>
    </source>
</evidence>
<evidence type="ECO:0000256" key="2">
    <source>
        <dbReference type="ARBA" id="ARBA00008655"/>
    </source>
</evidence>
<sequence>MIRGIIYWIFGTIFTVLVTFFFYLMYPFSRLNPDLPHLIVKFWSKGLLNFFCGTGIVVSGWENIDLSRNYIIVSNHRSHTDILLATAAVGLQFRWFSKSSLFKIPAFGMAMKIAGYVPVERGKYMSASRSLDNVKKVLEEGKSVWIFPEGTRTPKDKLGKFKRGAFLLAKETGKPILPVILAHTDEIFYRTHIIRRKTVKVIICKPVFYKDFKDGTLGERDVMLKMIQLVSGLIQDKFDNEY</sequence>
<reference evidence="16" key="1">
    <citation type="journal article" date="2015" name="Nature">
        <title>Complex archaea that bridge the gap between prokaryotes and eukaryotes.</title>
        <authorList>
            <person name="Spang A."/>
            <person name="Saw J.H."/>
            <person name="Jorgensen S.L."/>
            <person name="Zaremba-Niedzwiedzka K."/>
            <person name="Martijn J."/>
            <person name="Lind A.E."/>
            <person name="van Eijk R."/>
            <person name="Schleper C."/>
            <person name="Guy L."/>
            <person name="Ettema T.J."/>
        </authorList>
    </citation>
    <scope>NUCLEOTIDE SEQUENCE</scope>
</reference>
<evidence type="ECO:0000256" key="9">
    <source>
        <dbReference type="ARBA" id="ARBA00023209"/>
    </source>
</evidence>
<dbReference type="InterPro" id="IPR002123">
    <property type="entry name" value="Plipid/glycerol_acylTrfase"/>
</dbReference>